<reference evidence="5" key="1">
    <citation type="submission" date="2020-10" db="EMBL/GenBank/DDBJ databases">
        <authorList>
            <person name="Gilroy R."/>
        </authorList>
    </citation>
    <scope>NUCLEOTIDE SEQUENCE</scope>
    <source>
        <strain evidence="5">ChiSjej6B24-2974</strain>
    </source>
</reference>
<accession>A0A9D1CWU7</accession>
<dbReference type="SMART" id="SM00342">
    <property type="entry name" value="HTH_ARAC"/>
    <property type="match status" value="1"/>
</dbReference>
<dbReference type="InterPro" id="IPR018060">
    <property type="entry name" value="HTH_AraC"/>
</dbReference>
<dbReference type="PRINTS" id="PR00032">
    <property type="entry name" value="HTHARAC"/>
</dbReference>
<dbReference type="GO" id="GO:0003700">
    <property type="term" value="F:DNA-binding transcription factor activity"/>
    <property type="evidence" value="ECO:0007669"/>
    <property type="project" value="InterPro"/>
</dbReference>
<dbReference type="PROSITE" id="PS01124">
    <property type="entry name" value="HTH_ARAC_FAMILY_2"/>
    <property type="match status" value="1"/>
</dbReference>
<keyword evidence="2" id="KW-0238">DNA-binding</keyword>
<evidence type="ECO:0000313" key="5">
    <source>
        <dbReference type="EMBL" id="HIQ81860.1"/>
    </source>
</evidence>
<evidence type="ECO:0000256" key="2">
    <source>
        <dbReference type="ARBA" id="ARBA00023125"/>
    </source>
</evidence>
<dbReference type="Gene3D" id="1.10.10.60">
    <property type="entry name" value="Homeodomain-like"/>
    <property type="match status" value="2"/>
</dbReference>
<feature type="domain" description="HTH araC/xylS-type" evidence="4">
    <location>
        <begin position="130"/>
        <end position="228"/>
    </location>
</feature>
<organism evidence="5 6">
    <name type="scientific">Candidatus Pullichristensenella stercorigallinarum</name>
    <dbReference type="NCBI Taxonomy" id="2840909"/>
    <lineage>
        <taxon>Bacteria</taxon>
        <taxon>Bacillati</taxon>
        <taxon>Bacillota</taxon>
        <taxon>Clostridia</taxon>
        <taxon>Candidatus Pullichristensenella</taxon>
    </lineage>
</organism>
<dbReference type="PANTHER" id="PTHR43280:SF28">
    <property type="entry name" value="HTH-TYPE TRANSCRIPTIONAL ACTIVATOR RHAS"/>
    <property type="match status" value="1"/>
</dbReference>
<keyword evidence="3" id="KW-0804">Transcription</keyword>
<proteinExistence type="predicted"/>
<name>A0A9D1CWU7_9FIRM</name>
<reference evidence="5" key="2">
    <citation type="journal article" date="2021" name="PeerJ">
        <title>Extensive microbial diversity within the chicken gut microbiome revealed by metagenomics and culture.</title>
        <authorList>
            <person name="Gilroy R."/>
            <person name="Ravi A."/>
            <person name="Getino M."/>
            <person name="Pursley I."/>
            <person name="Horton D.L."/>
            <person name="Alikhan N.F."/>
            <person name="Baker D."/>
            <person name="Gharbi K."/>
            <person name="Hall N."/>
            <person name="Watson M."/>
            <person name="Adriaenssens E.M."/>
            <person name="Foster-Nyarko E."/>
            <person name="Jarju S."/>
            <person name="Secka A."/>
            <person name="Antonio M."/>
            <person name="Oren A."/>
            <person name="Chaudhuri R.R."/>
            <person name="La Ragione R."/>
            <person name="Hildebrand F."/>
            <person name="Pallen M.J."/>
        </authorList>
    </citation>
    <scope>NUCLEOTIDE SEQUENCE</scope>
    <source>
        <strain evidence="5">ChiSjej6B24-2974</strain>
    </source>
</reference>
<protein>
    <submittedName>
        <fullName evidence="5">Helix-turn-helix transcriptional regulator</fullName>
    </submittedName>
</protein>
<evidence type="ECO:0000256" key="1">
    <source>
        <dbReference type="ARBA" id="ARBA00023015"/>
    </source>
</evidence>
<sequence length="231" mass="25858">MECRANIPVQTDEWELLYNHMQICEALVQEGAPVAKALFALRVERFTSREGGLLSDETAIILLTSLNRSLYDYLLFQVGISFSHCCYDNRLYAHAGVGQSAGTLRRAGAAILDAYAQELRQNHAQRTHIERICAYVRAHLTEDLTLERVAREAYLSRCYICQLFKSLMGCTFGEYVKRERIQRARALLASTGKSIEEIAAACGFGSATYFATVFKGIMGMTPSAFRHSLHG</sequence>
<dbReference type="Pfam" id="PF12833">
    <property type="entry name" value="HTH_18"/>
    <property type="match status" value="1"/>
</dbReference>
<keyword evidence="1" id="KW-0805">Transcription regulation</keyword>
<dbReference type="PANTHER" id="PTHR43280">
    <property type="entry name" value="ARAC-FAMILY TRANSCRIPTIONAL REGULATOR"/>
    <property type="match status" value="1"/>
</dbReference>
<dbReference type="EMBL" id="DVFZ01000021">
    <property type="protein sequence ID" value="HIQ81860.1"/>
    <property type="molecule type" value="Genomic_DNA"/>
</dbReference>
<dbReference type="InterPro" id="IPR020449">
    <property type="entry name" value="Tscrpt_reg_AraC-type_HTH"/>
</dbReference>
<dbReference type="AlphaFoldDB" id="A0A9D1CWU7"/>
<dbReference type="SUPFAM" id="SSF46689">
    <property type="entry name" value="Homeodomain-like"/>
    <property type="match status" value="2"/>
</dbReference>
<dbReference type="InterPro" id="IPR009057">
    <property type="entry name" value="Homeodomain-like_sf"/>
</dbReference>
<evidence type="ECO:0000256" key="3">
    <source>
        <dbReference type="ARBA" id="ARBA00023163"/>
    </source>
</evidence>
<evidence type="ECO:0000313" key="6">
    <source>
        <dbReference type="Proteomes" id="UP000824260"/>
    </source>
</evidence>
<gene>
    <name evidence="5" type="ORF">IAA52_02025</name>
</gene>
<comment type="caution">
    <text evidence="5">The sequence shown here is derived from an EMBL/GenBank/DDBJ whole genome shotgun (WGS) entry which is preliminary data.</text>
</comment>
<evidence type="ECO:0000259" key="4">
    <source>
        <dbReference type="PROSITE" id="PS01124"/>
    </source>
</evidence>
<dbReference type="GO" id="GO:0043565">
    <property type="term" value="F:sequence-specific DNA binding"/>
    <property type="evidence" value="ECO:0007669"/>
    <property type="project" value="InterPro"/>
</dbReference>
<dbReference type="Proteomes" id="UP000824260">
    <property type="component" value="Unassembled WGS sequence"/>
</dbReference>